<evidence type="ECO:0000313" key="9">
    <source>
        <dbReference type="Proteomes" id="UP001159364"/>
    </source>
</evidence>
<evidence type="ECO:0000256" key="1">
    <source>
        <dbReference type="ARBA" id="ARBA00004123"/>
    </source>
</evidence>
<dbReference type="EMBL" id="JAIWQS010000005">
    <property type="protein sequence ID" value="KAJ8766185.1"/>
    <property type="molecule type" value="Genomic_DNA"/>
</dbReference>
<feature type="domain" description="BHLH" evidence="7">
    <location>
        <begin position="78"/>
        <end position="130"/>
    </location>
</feature>
<dbReference type="InterPro" id="IPR011598">
    <property type="entry name" value="bHLH_dom"/>
</dbReference>
<dbReference type="GO" id="GO:0000981">
    <property type="term" value="F:DNA-binding transcription factor activity, RNA polymerase II-specific"/>
    <property type="evidence" value="ECO:0007669"/>
    <property type="project" value="TreeGrafter"/>
</dbReference>
<dbReference type="CDD" id="cd18914">
    <property type="entry name" value="bHLH_AtORG2_like"/>
    <property type="match status" value="1"/>
</dbReference>
<evidence type="ECO:0000256" key="2">
    <source>
        <dbReference type="ARBA" id="ARBA00023015"/>
    </source>
</evidence>
<name>A0AAV8TJJ0_9ROSI</name>
<dbReference type="GO" id="GO:0090575">
    <property type="term" value="C:RNA polymerase II transcription regulator complex"/>
    <property type="evidence" value="ECO:0007669"/>
    <property type="project" value="TreeGrafter"/>
</dbReference>
<evidence type="ECO:0000256" key="4">
    <source>
        <dbReference type="ARBA" id="ARBA00023242"/>
    </source>
</evidence>
<dbReference type="SMART" id="SM00353">
    <property type="entry name" value="HLH"/>
    <property type="match status" value="1"/>
</dbReference>
<reference evidence="8 9" key="1">
    <citation type="submission" date="2021-09" db="EMBL/GenBank/DDBJ databases">
        <title>Genomic insights and catalytic innovation underlie evolution of tropane alkaloids biosynthesis.</title>
        <authorList>
            <person name="Wang Y.-J."/>
            <person name="Tian T."/>
            <person name="Huang J.-P."/>
            <person name="Huang S.-X."/>
        </authorList>
    </citation>
    <scope>NUCLEOTIDE SEQUENCE [LARGE SCALE GENOMIC DNA]</scope>
    <source>
        <strain evidence="8">KIB-2018</strain>
        <tissue evidence="8">Leaf</tissue>
    </source>
</reference>
<accession>A0AAV8TJJ0</accession>
<comment type="subcellular location">
    <subcellularLocation>
        <location evidence="1">Nucleus</location>
    </subcellularLocation>
</comment>
<evidence type="ECO:0000256" key="6">
    <source>
        <dbReference type="SAM" id="MobiDB-lite"/>
    </source>
</evidence>
<protein>
    <recommendedName>
        <fullName evidence="7">BHLH domain-containing protein</fullName>
    </recommendedName>
</protein>
<feature type="compositionally biased region" description="Polar residues" evidence="6">
    <location>
        <begin position="59"/>
        <end position="71"/>
    </location>
</feature>
<organism evidence="8 9">
    <name type="scientific">Erythroxylum novogranatense</name>
    <dbReference type="NCBI Taxonomy" id="1862640"/>
    <lineage>
        <taxon>Eukaryota</taxon>
        <taxon>Viridiplantae</taxon>
        <taxon>Streptophyta</taxon>
        <taxon>Embryophyta</taxon>
        <taxon>Tracheophyta</taxon>
        <taxon>Spermatophyta</taxon>
        <taxon>Magnoliopsida</taxon>
        <taxon>eudicotyledons</taxon>
        <taxon>Gunneridae</taxon>
        <taxon>Pentapetalae</taxon>
        <taxon>rosids</taxon>
        <taxon>fabids</taxon>
        <taxon>Malpighiales</taxon>
        <taxon>Erythroxylaceae</taxon>
        <taxon>Erythroxylum</taxon>
    </lineage>
</organism>
<comment type="caution">
    <text evidence="8">The sequence shown here is derived from an EMBL/GenBank/DDBJ whole genome shotgun (WGS) entry which is preliminary data.</text>
</comment>
<sequence length="257" mass="29171">MDHCSSISQVDHYNTDELFQLSAIPWQQQAVSQDKVLTVAPSGYSSDLTANRTQLISQRRKSSMVSGVDDQNPSDRKKKKIIHRDIERQRRQEMAGLYGSLRSLLPFEYLKGKRSISDQIQGAVKYLKHLEHKTRELNEKKEELRKLCNDYNIPTSSGSALESSENFERDTLTVEPCLVGVEVAINTAYTNGFPLSRALELMIGEKFTIVSCISTKVNERMIHAIKAEVTDGRKIIMLDLQQKLTDSITSYANLIFQ</sequence>
<feature type="coiled-coil region" evidence="5">
    <location>
        <begin position="123"/>
        <end position="150"/>
    </location>
</feature>
<gene>
    <name evidence="8" type="ORF">K2173_021702</name>
</gene>
<dbReference type="Gene3D" id="4.10.280.10">
    <property type="entry name" value="Helix-loop-helix DNA-binding domain"/>
    <property type="match status" value="1"/>
</dbReference>
<dbReference type="Pfam" id="PF00010">
    <property type="entry name" value="HLH"/>
    <property type="match status" value="1"/>
</dbReference>
<evidence type="ECO:0000313" key="8">
    <source>
        <dbReference type="EMBL" id="KAJ8766185.1"/>
    </source>
</evidence>
<evidence type="ECO:0000259" key="7">
    <source>
        <dbReference type="PROSITE" id="PS50888"/>
    </source>
</evidence>
<evidence type="ECO:0000256" key="5">
    <source>
        <dbReference type="SAM" id="Coils"/>
    </source>
</evidence>
<dbReference type="PANTHER" id="PTHR13935:SF155">
    <property type="entry name" value="TRANSCRIPTION FACTOR BHLH120-LIKE"/>
    <property type="match status" value="1"/>
</dbReference>
<keyword evidence="2" id="KW-0805">Transcription regulation</keyword>
<dbReference type="InterPro" id="IPR036638">
    <property type="entry name" value="HLH_DNA-bd_sf"/>
</dbReference>
<proteinExistence type="predicted"/>
<dbReference type="GO" id="GO:0000977">
    <property type="term" value="F:RNA polymerase II transcription regulatory region sequence-specific DNA binding"/>
    <property type="evidence" value="ECO:0007669"/>
    <property type="project" value="TreeGrafter"/>
</dbReference>
<evidence type="ECO:0000256" key="3">
    <source>
        <dbReference type="ARBA" id="ARBA00023163"/>
    </source>
</evidence>
<dbReference type="InterPro" id="IPR015660">
    <property type="entry name" value="MASH1/Ascl1a-like"/>
</dbReference>
<keyword evidence="3" id="KW-0804">Transcription</keyword>
<dbReference type="PROSITE" id="PS50888">
    <property type="entry name" value="BHLH"/>
    <property type="match status" value="1"/>
</dbReference>
<keyword evidence="9" id="KW-1185">Reference proteome</keyword>
<keyword evidence="5" id="KW-0175">Coiled coil</keyword>
<dbReference type="Proteomes" id="UP001159364">
    <property type="component" value="Linkage Group LG05"/>
</dbReference>
<keyword evidence="4" id="KW-0539">Nucleus</keyword>
<dbReference type="PANTHER" id="PTHR13935">
    <property type="entry name" value="ACHAETE-SCUTE TRANSCRIPTION FACTOR-RELATED"/>
    <property type="match status" value="1"/>
</dbReference>
<dbReference type="SUPFAM" id="SSF47459">
    <property type="entry name" value="HLH, helix-loop-helix DNA-binding domain"/>
    <property type="match status" value="1"/>
</dbReference>
<dbReference type="AlphaFoldDB" id="A0AAV8TJJ0"/>
<dbReference type="GO" id="GO:0046983">
    <property type="term" value="F:protein dimerization activity"/>
    <property type="evidence" value="ECO:0007669"/>
    <property type="project" value="InterPro"/>
</dbReference>
<feature type="region of interest" description="Disordered" evidence="6">
    <location>
        <begin position="59"/>
        <end position="78"/>
    </location>
</feature>